<dbReference type="Pfam" id="PF12146">
    <property type="entry name" value="Hydrolase_4"/>
    <property type="match status" value="1"/>
</dbReference>
<evidence type="ECO:0000259" key="1">
    <source>
        <dbReference type="Pfam" id="PF12146"/>
    </source>
</evidence>
<protein>
    <submittedName>
        <fullName evidence="2">Pimeloyl-ACP methyl ester carboxylesterase</fullName>
    </submittedName>
</protein>
<gene>
    <name evidence="2" type="ORF">H206_01877</name>
</gene>
<dbReference type="AlphaFoldDB" id="A0A3S4T6U8"/>
<evidence type="ECO:0000313" key="2">
    <source>
        <dbReference type="EMBL" id="RWX44267.1"/>
    </source>
</evidence>
<dbReference type="SUPFAM" id="SSF53474">
    <property type="entry name" value="alpha/beta-Hydrolases"/>
    <property type="match status" value="1"/>
</dbReference>
<keyword evidence="3" id="KW-1185">Reference proteome</keyword>
<dbReference type="InterPro" id="IPR029058">
    <property type="entry name" value="AB_hydrolase_fold"/>
</dbReference>
<dbReference type="InterPro" id="IPR022742">
    <property type="entry name" value="Hydrolase_4"/>
</dbReference>
<accession>A0A3S4T6U8</accession>
<evidence type="ECO:0000313" key="3">
    <source>
        <dbReference type="Proteomes" id="UP000287853"/>
    </source>
</evidence>
<reference evidence="2 3" key="1">
    <citation type="submission" date="2017-01" db="EMBL/GenBank/DDBJ databases">
        <title>The cable genome- insights into the physiology and evolution of filamentous bacteria capable of sulfide oxidation via long distance electron transfer.</title>
        <authorList>
            <person name="Schreiber L."/>
            <person name="Bjerg J.T."/>
            <person name="Boggild A."/>
            <person name="Van De Vossenberg J."/>
            <person name="Meysman F."/>
            <person name="Nielsen L.P."/>
            <person name="Schramm A."/>
            <person name="Kjeldsen K.U."/>
        </authorList>
    </citation>
    <scope>NUCLEOTIDE SEQUENCE [LARGE SCALE GENOMIC DNA]</scope>
    <source>
        <strain evidence="2">MCF</strain>
    </source>
</reference>
<sequence length="247" mass="27637">MQIILLPGMDGTGILFRPFVQELTKHITEITEIPVEIPVQVISYPCDQKLSYEQLIDFVRSRLPAQEEVILVAESFSGPIGYALAAEQPNKIRAVIFVATFLSPPKGLLCMMPPPFMALLMKIPLPVFFLSRLFFEQGSSNTSNKTIALFKTALRKVQRPVLATRMREMADLAGLQAGIEAQELDIPCAYIRAKNDQLISCSHAEEFRRIVPQIEVTEIPGPHFIMQARPKECAQVVGKFITGYGYI</sequence>
<organism evidence="2 3">
    <name type="scientific">Candidatus Electrothrix aarhusensis</name>
    <dbReference type="NCBI Taxonomy" id="1859131"/>
    <lineage>
        <taxon>Bacteria</taxon>
        <taxon>Pseudomonadati</taxon>
        <taxon>Thermodesulfobacteriota</taxon>
        <taxon>Desulfobulbia</taxon>
        <taxon>Desulfobulbales</taxon>
        <taxon>Desulfobulbaceae</taxon>
        <taxon>Candidatus Electrothrix</taxon>
    </lineage>
</organism>
<dbReference type="Proteomes" id="UP000287853">
    <property type="component" value="Unassembled WGS sequence"/>
</dbReference>
<name>A0A3S4T6U8_9BACT</name>
<comment type="caution">
    <text evidence="2">The sequence shown here is derived from an EMBL/GenBank/DDBJ whole genome shotgun (WGS) entry which is preliminary data.</text>
</comment>
<feature type="domain" description="Serine aminopeptidase S33" evidence="1">
    <location>
        <begin position="53"/>
        <end position="212"/>
    </location>
</feature>
<dbReference type="EMBL" id="MTKO01000098">
    <property type="protein sequence ID" value="RWX44267.1"/>
    <property type="molecule type" value="Genomic_DNA"/>
</dbReference>
<proteinExistence type="predicted"/>
<dbReference type="Gene3D" id="3.40.50.1820">
    <property type="entry name" value="alpha/beta hydrolase"/>
    <property type="match status" value="1"/>
</dbReference>